<proteinExistence type="predicted"/>
<dbReference type="Gene3D" id="3.30.200.20">
    <property type="entry name" value="Phosphorylase Kinase, domain 1"/>
    <property type="match status" value="1"/>
</dbReference>
<evidence type="ECO:0000313" key="6">
    <source>
        <dbReference type="EMBL" id="MFC6079836.1"/>
    </source>
</evidence>
<feature type="domain" description="Protein kinase" evidence="5">
    <location>
        <begin position="19"/>
        <end position="268"/>
    </location>
</feature>
<evidence type="ECO:0000256" key="3">
    <source>
        <dbReference type="ARBA" id="ARBA00022777"/>
    </source>
</evidence>
<keyword evidence="2" id="KW-0547">Nucleotide-binding</keyword>
<accession>A0ABW1N9C0</accession>
<dbReference type="InterPro" id="IPR011009">
    <property type="entry name" value="Kinase-like_dom_sf"/>
</dbReference>
<dbReference type="PANTHER" id="PTHR43289:SF34">
    <property type="entry name" value="SERINE_THREONINE-PROTEIN KINASE YBDM-RELATED"/>
    <property type="match status" value="1"/>
</dbReference>
<evidence type="ECO:0000256" key="2">
    <source>
        <dbReference type="ARBA" id="ARBA00022741"/>
    </source>
</evidence>
<gene>
    <name evidence="6" type="ORF">ACFP1K_01600</name>
</gene>
<evidence type="ECO:0000256" key="4">
    <source>
        <dbReference type="ARBA" id="ARBA00022840"/>
    </source>
</evidence>
<dbReference type="SMART" id="SM00220">
    <property type="entry name" value="S_TKc"/>
    <property type="match status" value="1"/>
</dbReference>
<dbReference type="PROSITE" id="PS00108">
    <property type="entry name" value="PROTEIN_KINASE_ST"/>
    <property type="match status" value="1"/>
</dbReference>
<evidence type="ECO:0000259" key="5">
    <source>
        <dbReference type="PROSITE" id="PS50011"/>
    </source>
</evidence>
<dbReference type="Gene3D" id="1.10.510.10">
    <property type="entry name" value="Transferase(Phosphotransferase) domain 1"/>
    <property type="match status" value="1"/>
</dbReference>
<dbReference type="Pfam" id="PF00069">
    <property type="entry name" value="Pkinase"/>
    <property type="match status" value="1"/>
</dbReference>
<dbReference type="InterPro" id="IPR008271">
    <property type="entry name" value="Ser/Thr_kinase_AS"/>
</dbReference>
<dbReference type="RefSeq" id="WP_380746291.1">
    <property type="nucleotide sequence ID" value="NZ_JBHSRF010000002.1"/>
</dbReference>
<organism evidence="6 7">
    <name type="scientific">Sphaerisporangium aureirubrum</name>
    <dbReference type="NCBI Taxonomy" id="1544736"/>
    <lineage>
        <taxon>Bacteria</taxon>
        <taxon>Bacillati</taxon>
        <taxon>Actinomycetota</taxon>
        <taxon>Actinomycetes</taxon>
        <taxon>Streptosporangiales</taxon>
        <taxon>Streptosporangiaceae</taxon>
        <taxon>Sphaerisporangium</taxon>
    </lineage>
</organism>
<comment type="caution">
    <text evidence="6">The sequence shown here is derived from an EMBL/GenBank/DDBJ whole genome shotgun (WGS) entry which is preliminary data.</text>
</comment>
<reference evidence="7" key="1">
    <citation type="journal article" date="2019" name="Int. J. Syst. Evol. Microbiol.">
        <title>The Global Catalogue of Microorganisms (GCM) 10K type strain sequencing project: providing services to taxonomists for standard genome sequencing and annotation.</title>
        <authorList>
            <consortium name="The Broad Institute Genomics Platform"/>
            <consortium name="The Broad Institute Genome Sequencing Center for Infectious Disease"/>
            <person name="Wu L."/>
            <person name="Ma J."/>
        </authorList>
    </citation>
    <scope>NUCLEOTIDE SEQUENCE [LARGE SCALE GENOMIC DNA]</scope>
    <source>
        <strain evidence="7">JCM 30346</strain>
    </source>
</reference>
<evidence type="ECO:0000313" key="7">
    <source>
        <dbReference type="Proteomes" id="UP001596137"/>
    </source>
</evidence>
<keyword evidence="7" id="KW-1185">Reference proteome</keyword>
<name>A0ABW1N9C0_9ACTN</name>
<keyword evidence="1 6" id="KW-0808">Transferase</keyword>
<keyword evidence="4" id="KW-0067">ATP-binding</keyword>
<keyword evidence="3 6" id="KW-0418">Kinase</keyword>
<evidence type="ECO:0000256" key="1">
    <source>
        <dbReference type="ARBA" id="ARBA00022679"/>
    </source>
</evidence>
<dbReference type="PANTHER" id="PTHR43289">
    <property type="entry name" value="MITOGEN-ACTIVATED PROTEIN KINASE KINASE KINASE 20-RELATED"/>
    <property type="match status" value="1"/>
</dbReference>
<dbReference type="CDD" id="cd14014">
    <property type="entry name" value="STKc_PknB_like"/>
    <property type="match status" value="1"/>
</dbReference>
<protein>
    <submittedName>
        <fullName evidence="6">Serine/threonine-protein kinase</fullName>
        <ecNumber evidence="6">2.7.11.1</ecNumber>
    </submittedName>
</protein>
<sequence>MNMPVEPLRAGDPTRIGPYRLLGRIGCGGQGCVYLGKAPGGREVAVKALHVGGADDGAARRRFARGLRAARAVPAEHTAVVYEADLDGDLPYMVIEYIDGPSLQQAVEGRGPIAGTPLRRLATQMATAMVAIHEAGVVHRDLKPANVLLGPDGARVVDFGIAQAAEATALQSSVVMGTFAYMAPEQFGGEPAGPAADVFAWAATVVFAATGRPPYGEGGNVAAVIHRIIHDQPDLGALAGPLRSIVLRCLAKRPAERPTAWWVLQAMLARGAVPAAAPPAAGKGGTGGDVGAAGVPPLRVTVGRAVHVLDGTRPYTVGGHGCTIEVARLSGELLYLRYRGAWMVRVRIPDADIRVEGGRRHRDTFTLAEPGARGTISAYVGEYRVTCKLDLETC</sequence>
<dbReference type="EC" id="2.7.11.1" evidence="6"/>
<dbReference type="SUPFAM" id="SSF56112">
    <property type="entry name" value="Protein kinase-like (PK-like)"/>
    <property type="match status" value="1"/>
</dbReference>
<dbReference type="EMBL" id="JBHSRF010000002">
    <property type="protein sequence ID" value="MFC6079836.1"/>
    <property type="molecule type" value="Genomic_DNA"/>
</dbReference>
<dbReference type="GO" id="GO:0004674">
    <property type="term" value="F:protein serine/threonine kinase activity"/>
    <property type="evidence" value="ECO:0007669"/>
    <property type="project" value="UniProtKB-EC"/>
</dbReference>
<dbReference type="Proteomes" id="UP001596137">
    <property type="component" value="Unassembled WGS sequence"/>
</dbReference>
<dbReference type="PROSITE" id="PS50011">
    <property type="entry name" value="PROTEIN_KINASE_DOM"/>
    <property type="match status" value="1"/>
</dbReference>
<dbReference type="InterPro" id="IPR000719">
    <property type="entry name" value="Prot_kinase_dom"/>
</dbReference>